<dbReference type="EMBL" id="KI546166">
    <property type="protein sequence ID" value="EST42145.1"/>
    <property type="molecule type" value="Genomic_DNA"/>
</dbReference>
<feature type="domain" description="Metallo-beta-lactamase" evidence="5">
    <location>
        <begin position="13"/>
        <end position="191"/>
    </location>
</feature>
<gene>
    <name evidence="6" type="ORF">SS50377_18453</name>
    <name evidence="7" type="ORF">SS50377_22360</name>
</gene>
<dbReference type="EMBL" id="AUWU02000003">
    <property type="protein sequence ID" value="KAH0574745.1"/>
    <property type="molecule type" value="Genomic_DNA"/>
</dbReference>
<evidence type="ECO:0000313" key="6">
    <source>
        <dbReference type="EMBL" id="EST42145.1"/>
    </source>
</evidence>
<keyword evidence="2" id="KW-0479">Metal-binding</keyword>
<reference evidence="7" key="2">
    <citation type="submission" date="2020-12" db="EMBL/GenBank/DDBJ databases">
        <title>New Spironucleus salmonicida genome in near-complete chromosomes.</title>
        <authorList>
            <person name="Xu F."/>
            <person name="Kurt Z."/>
            <person name="Jimenez-Gonzalez A."/>
            <person name="Astvaldsson A."/>
            <person name="Andersson J.O."/>
            <person name="Svard S.G."/>
        </authorList>
    </citation>
    <scope>NUCLEOTIDE SEQUENCE</scope>
    <source>
        <strain evidence="7">ATCC 50377</strain>
    </source>
</reference>
<dbReference type="PANTHER" id="PTHR46233:SF3">
    <property type="entry name" value="HYDROXYACYLGLUTATHIONE HYDROLASE GLOC"/>
    <property type="match status" value="1"/>
</dbReference>
<evidence type="ECO:0000256" key="2">
    <source>
        <dbReference type="ARBA" id="ARBA00022723"/>
    </source>
</evidence>
<evidence type="ECO:0000256" key="4">
    <source>
        <dbReference type="ARBA" id="ARBA00022833"/>
    </source>
</evidence>
<keyword evidence="3 6" id="KW-0378">Hydrolase</keyword>
<accession>V6LCB6</accession>
<dbReference type="Proteomes" id="UP000018208">
    <property type="component" value="Unassembled WGS sequence"/>
</dbReference>
<evidence type="ECO:0000313" key="7">
    <source>
        <dbReference type="EMBL" id="KAH0574745.1"/>
    </source>
</evidence>
<dbReference type="OrthoDB" id="515692at2759"/>
<dbReference type="Gene3D" id="3.60.15.10">
    <property type="entry name" value="Ribonuclease Z/Hydroxyacylglutathione hydrolase-like"/>
    <property type="match status" value="1"/>
</dbReference>
<evidence type="ECO:0000256" key="1">
    <source>
        <dbReference type="ARBA" id="ARBA00001947"/>
    </source>
</evidence>
<comment type="cofactor">
    <cofactor evidence="1">
        <name>Zn(2+)</name>
        <dbReference type="ChEBI" id="CHEBI:29105"/>
    </cofactor>
</comment>
<evidence type="ECO:0000256" key="3">
    <source>
        <dbReference type="ARBA" id="ARBA00022801"/>
    </source>
</evidence>
<reference evidence="6 7" key="1">
    <citation type="journal article" date="2014" name="PLoS Genet.">
        <title>The Genome of Spironucleus salmonicida Highlights a Fish Pathogen Adapted to Fluctuating Environments.</title>
        <authorList>
            <person name="Xu F."/>
            <person name="Jerlstrom-Hultqvist J."/>
            <person name="Einarsson E."/>
            <person name="Astvaldsson A."/>
            <person name="Svard S.G."/>
            <person name="Andersson J.O."/>
        </authorList>
    </citation>
    <scope>NUCLEOTIDE SEQUENCE</scope>
    <source>
        <strain evidence="7">ATCC 50377</strain>
    </source>
</reference>
<dbReference type="InterPro" id="IPR036866">
    <property type="entry name" value="RibonucZ/Hydroxyglut_hydro"/>
</dbReference>
<dbReference type="InterPro" id="IPR051453">
    <property type="entry name" value="MBL_Glyoxalase_II"/>
</dbReference>
<evidence type="ECO:0000259" key="5">
    <source>
        <dbReference type="SMART" id="SM00849"/>
    </source>
</evidence>
<organism evidence="6">
    <name type="scientific">Spironucleus salmonicida</name>
    <dbReference type="NCBI Taxonomy" id="348837"/>
    <lineage>
        <taxon>Eukaryota</taxon>
        <taxon>Metamonada</taxon>
        <taxon>Diplomonadida</taxon>
        <taxon>Hexamitidae</taxon>
        <taxon>Hexamitinae</taxon>
        <taxon>Spironucleus</taxon>
    </lineage>
</organism>
<dbReference type="PANTHER" id="PTHR46233">
    <property type="entry name" value="HYDROXYACYLGLUTATHIONE HYDROLASE GLOC"/>
    <property type="match status" value="1"/>
</dbReference>
<dbReference type="VEuPathDB" id="GiardiaDB:SS50377_22360"/>
<proteinExistence type="predicted"/>
<keyword evidence="8" id="KW-1185">Reference proteome</keyword>
<dbReference type="CDD" id="cd06262">
    <property type="entry name" value="metallo-hydrolase-like_MBL-fold"/>
    <property type="match status" value="1"/>
</dbReference>
<protein>
    <submittedName>
        <fullName evidence="6">Hydroxyacylglutathione hydrolase</fullName>
    </submittedName>
</protein>
<dbReference type="SMART" id="SM00849">
    <property type="entry name" value="Lactamase_B"/>
    <property type="match status" value="1"/>
</dbReference>
<dbReference type="AlphaFoldDB" id="V6LCB6"/>
<evidence type="ECO:0000313" key="8">
    <source>
        <dbReference type="Proteomes" id="UP000018208"/>
    </source>
</evidence>
<name>V6LCB6_9EUKA</name>
<keyword evidence="4" id="KW-0862">Zinc</keyword>
<sequence length="211" mass="23799">MAQIKGFLNGPIENNTYIVYETVHNKSYIIDPAVSNQNILDFIKRHSLTPLAVLLTHCHFDHVLGLKFVRDNFPDIDIYSHTSGLNTFETMLPRAIKYGISIPENLPRPNRFFSDKDEFQLGDSILSIIHTPGHCPCQSCFKIDNILITGDMLFSNSVGRTDIPLSQPQDMVKSYQKLHILDDSLTIYPGHGDTATLKQALKSSAWAIKQQ</sequence>
<dbReference type="Pfam" id="PF00753">
    <property type="entry name" value="Lactamase_B"/>
    <property type="match status" value="1"/>
</dbReference>
<dbReference type="InterPro" id="IPR001279">
    <property type="entry name" value="Metallo-B-lactamas"/>
</dbReference>
<dbReference type="GO" id="GO:0016787">
    <property type="term" value="F:hydrolase activity"/>
    <property type="evidence" value="ECO:0007669"/>
    <property type="project" value="UniProtKB-KW"/>
</dbReference>
<dbReference type="SUPFAM" id="SSF56281">
    <property type="entry name" value="Metallo-hydrolase/oxidoreductase"/>
    <property type="match status" value="1"/>
</dbReference>
<dbReference type="GO" id="GO:0046872">
    <property type="term" value="F:metal ion binding"/>
    <property type="evidence" value="ECO:0007669"/>
    <property type="project" value="UniProtKB-KW"/>
</dbReference>